<dbReference type="InterPro" id="IPR050855">
    <property type="entry name" value="NDM-1-like"/>
</dbReference>
<evidence type="ECO:0000313" key="3">
    <source>
        <dbReference type="EMBL" id="OHT14273.1"/>
    </source>
</evidence>
<dbReference type="Proteomes" id="UP000179807">
    <property type="component" value="Unassembled WGS sequence"/>
</dbReference>
<dbReference type="InterPro" id="IPR036866">
    <property type="entry name" value="RibonucZ/Hydroxyglut_hydro"/>
</dbReference>
<dbReference type="Gene3D" id="3.60.15.10">
    <property type="entry name" value="Ribonuclease Z/Hydroxyacylglutathione hydrolase-like"/>
    <property type="match status" value="1"/>
</dbReference>
<sequence>MISHHILLFFLIRHTMEQPRIPTSIEPVLQNEDVYFYKPREDLWLLQTAKGVPVSIYVLEGSEKALVIDTGNSIKNLKENIEKVTKKPAILALTHAHHDHTGSCNEFDTVYMHMGDKEMLEKQGYTGKIETIKPGHIFDLGDREVQVIEMFGHTTGSIGFLDKKGKFLVAGDSIGHTVCWMHLTKLPLESLLGVLRHLDSIKDQYTEIYTGHYNQSNRPLDHQYVKDLLDLVQNICYTNDVHAEPFEWREKLDFQPMIAYGNNGVGVVYNPNRRHFV</sequence>
<dbReference type="PANTHER" id="PTHR42951">
    <property type="entry name" value="METALLO-BETA-LACTAMASE DOMAIN-CONTAINING"/>
    <property type="match status" value="1"/>
</dbReference>
<dbReference type="GeneID" id="94833089"/>
<accession>A0A1J4KSK5</accession>
<dbReference type="RefSeq" id="XP_068367409.1">
    <property type="nucleotide sequence ID" value="XM_068498385.1"/>
</dbReference>
<comment type="caution">
    <text evidence="3">The sequence shown here is derived from an EMBL/GenBank/DDBJ whole genome shotgun (WGS) entry which is preliminary data.</text>
</comment>
<reference evidence="3" key="1">
    <citation type="submission" date="2016-10" db="EMBL/GenBank/DDBJ databases">
        <authorList>
            <person name="Benchimol M."/>
            <person name="Almeida L.G."/>
            <person name="Vasconcelos A.T."/>
            <person name="Perreira-Neves A."/>
            <person name="Rosa I.A."/>
            <person name="Tasca T."/>
            <person name="Bogo M.R."/>
            <person name="de Souza W."/>
        </authorList>
    </citation>
    <scope>NUCLEOTIDE SEQUENCE [LARGE SCALE GENOMIC DNA]</scope>
    <source>
        <strain evidence="3">K</strain>
    </source>
</reference>
<dbReference type="InterPro" id="IPR001279">
    <property type="entry name" value="Metallo-B-lactamas"/>
</dbReference>
<keyword evidence="4" id="KW-1185">Reference proteome</keyword>
<organism evidence="3 4">
    <name type="scientific">Tritrichomonas foetus</name>
    <dbReference type="NCBI Taxonomy" id="1144522"/>
    <lineage>
        <taxon>Eukaryota</taxon>
        <taxon>Metamonada</taxon>
        <taxon>Parabasalia</taxon>
        <taxon>Tritrichomonadida</taxon>
        <taxon>Tritrichomonadidae</taxon>
        <taxon>Tritrichomonas</taxon>
    </lineage>
</organism>
<keyword evidence="1" id="KW-0732">Signal</keyword>
<dbReference type="SUPFAM" id="SSF56281">
    <property type="entry name" value="Metallo-hydrolase/oxidoreductase"/>
    <property type="match status" value="1"/>
</dbReference>
<dbReference type="EMBL" id="MLAK01000404">
    <property type="protein sequence ID" value="OHT14273.1"/>
    <property type="molecule type" value="Genomic_DNA"/>
</dbReference>
<dbReference type="AlphaFoldDB" id="A0A1J4KSK5"/>
<dbReference type="VEuPathDB" id="TrichDB:TRFO_15450"/>
<name>A0A1J4KSK5_9EUKA</name>
<evidence type="ECO:0000259" key="2">
    <source>
        <dbReference type="SMART" id="SM00849"/>
    </source>
</evidence>
<feature type="signal peptide" evidence="1">
    <location>
        <begin position="1"/>
        <end position="17"/>
    </location>
</feature>
<dbReference type="Pfam" id="PF00753">
    <property type="entry name" value="Lactamase_B"/>
    <property type="match status" value="1"/>
</dbReference>
<evidence type="ECO:0000313" key="4">
    <source>
        <dbReference type="Proteomes" id="UP000179807"/>
    </source>
</evidence>
<feature type="domain" description="Metallo-beta-lactamase" evidence="2">
    <location>
        <begin position="53"/>
        <end position="212"/>
    </location>
</feature>
<proteinExistence type="predicted"/>
<dbReference type="OrthoDB" id="17458at2759"/>
<dbReference type="SMART" id="SM00849">
    <property type="entry name" value="Lactamase_B"/>
    <property type="match status" value="1"/>
</dbReference>
<gene>
    <name evidence="3" type="ORF">TRFO_15450</name>
</gene>
<feature type="chain" id="PRO_5012837072" evidence="1">
    <location>
        <begin position="18"/>
        <end position="277"/>
    </location>
</feature>
<protein>
    <submittedName>
        <fullName evidence="3">Beta-lactamase domain protein</fullName>
    </submittedName>
</protein>
<evidence type="ECO:0000256" key="1">
    <source>
        <dbReference type="SAM" id="SignalP"/>
    </source>
</evidence>
<dbReference type="PANTHER" id="PTHR42951:SF22">
    <property type="entry name" value="METALLO BETA-LACTAMASE SUPERFAMILY LIPOPROTEIN"/>
    <property type="match status" value="1"/>
</dbReference>